<feature type="region of interest" description="Disordered" evidence="1">
    <location>
        <begin position="121"/>
        <end position="143"/>
    </location>
</feature>
<gene>
    <name evidence="3" type="ORF">GCM10009750_11350</name>
</gene>
<dbReference type="EMBL" id="BAAANK010000003">
    <property type="protein sequence ID" value="GAA1829497.1"/>
    <property type="molecule type" value="Genomic_DNA"/>
</dbReference>
<feature type="transmembrane region" description="Helical" evidence="2">
    <location>
        <begin position="71"/>
        <end position="90"/>
    </location>
</feature>
<organism evidence="3 4">
    <name type="scientific">Agromyces salentinus</name>
    <dbReference type="NCBI Taxonomy" id="269421"/>
    <lineage>
        <taxon>Bacteria</taxon>
        <taxon>Bacillati</taxon>
        <taxon>Actinomycetota</taxon>
        <taxon>Actinomycetes</taxon>
        <taxon>Micrococcales</taxon>
        <taxon>Microbacteriaceae</taxon>
        <taxon>Agromyces</taxon>
    </lineage>
</organism>
<proteinExistence type="predicted"/>
<feature type="transmembrane region" description="Helical" evidence="2">
    <location>
        <begin position="40"/>
        <end position="59"/>
    </location>
</feature>
<evidence type="ECO:0000256" key="1">
    <source>
        <dbReference type="SAM" id="MobiDB-lite"/>
    </source>
</evidence>
<keyword evidence="2" id="KW-0472">Membrane</keyword>
<comment type="caution">
    <text evidence="3">The sequence shown here is derived from an EMBL/GenBank/DDBJ whole genome shotgun (WGS) entry which is preliminary data.</text>
</comment>
<protein>
    <submittedName>
        <fullName evidence="3">Uncharacterized protein</fullName>
    </submittedName>
</protein>
<dbReference type="RefSeq" id="WP_157428380.1">
    <property type="nucleotide sequence ID" value="NZ_BAAANK010000003.1"/>
</dbReference>
<keyword evidence="2" id="KW-0812">Transmembrane</keyword>
<evidence type="ECO:0000256" key="2">
    <source>
        <dbReference type="SAM" id="Phobius"/>
    </source>
</evidence>
<accession>A0ABN2MKY1</accession>
<dbReference type="Proteomes" id="UP001501746">
    <property type="component" value="Unassembled WGS sequence"/>
</dbReference>
<name>A0ABN2MKY1_9MICO</name>
<keyword evidence="2" id="KW-1133">Transmembrane helix</keyword>
<keyword evidence="4" id="KW-1185">Reference proteome</keyword>
<reference evidence="3 4" key="1">
    <citation type="journal article" date="2019" name="Int. J. Syst. Evol. Microbiol.">
        <title>The Global Catalogue of Microorganisms (GCM) 10K type strain sequencing project: providing services to taxonomists for standard genome sequencing and annotation.</title>
        <authorList>
            <consortium name="The Broad Institute Genomics Platform"/>
            <consortium name="The Broad Institute Genome Sequencing Center for Infectious Disease"/>
            <person name="Wu L."/>
            <person name="Ma J."/>
        </authorList>
    </citation>
    <scope>NUCLEOTIDE SEQUENCE [LARGE SCALE GENOMIC DNA]</scope>
    <source>
        <strain evidence="3 4">JCM 14323</strain>
    </source>
</reference>
<feature type="transmembrane region" description="Helical" evidence="2">
    <location>
        <begin position="96"/>
        <end position="118"/>
    </location>
</feature>
<evidence type="ECO:0000313" key="3">
    <source>
        <dbReference type="EMBL" id="GAA1829497.1"/>
    </source>
</evidence>
<evidence type="ECO:0000313" key="4">
    <source>
        <dbReference type="Proteomes" id="UP001501746"/>
    </source>
</evidence>
<feature type="transmembrane region" description="Helical" evidence="2">
    <location>
        <begin position="149"/>
        <end position="171"/>
    </location>
</feature>
<sequence>MLALVVLTRSWPMFAALGAGLVLTAVGAGALGSSGWGTAAAVVLVGSGLAALGWGVAALRAARVPAPGVTLLVSLVLIAASGAVIASGAAPAVGIAVLPLLVADLFVVVVAVGAAATVRSRRGGPTDAASGRPPVEVGAVRGRRSGGPAATAIGMVIGAALVAALATPALAATDAGEDAVPHGELHGNLHGDSVHH</sequence>